<dbReference type="Gene3D" id="3.40.630.30">
    <property type="match status" value="1"/>
</dbReference>
<evidence type="ECO:0000313" key="3">
    <source>
        <dbReference type="Proteomes" id="UP001596053"/>
    </source>
</evidence>
<dbReference type="EMBL" id="JBHSLW010000034">
    <property type="protein sequence ID" value="MFC5421936.1"/>
    <property type="molecule type" value="Genomic_DNA"/>
</dbReference>
<gene>
    <name evidence="2" type="ORF">ACFPOB_20450</name>
</gene>
<evidence type="ECO:0000313" key="2">
    <source>
        <dbReference type="EMBL" id="MFC5421936.1"/>
    </source>
</evidence>
<dbReference type="InterPro" id="IPR016181">
    <property type="entry name" value="Acyl_CoA_acyltransferase"/>
</dbReference>
<protein>
    <submittedName>
        <fullName evidence="2">GNAT family N-acetyltransferase</fullName>
        <ecNumber evidence="2">2.3.-.-</ecNumber>
    </submittedName>
</protein>
<keyword evidence="2" id="KW-0012">Acyltransferase</keyword>
<accession>A0ABW0IUD9</accession>
<name>A0ABW0IUD9_9HYPH</name>
<dbReference type="GO" id="GO:0016746">
    <property type="term" value="F:acyltransferase activity"/>
    <property type="evidence" value="ECO:0007669"/>
    <property type="project" value="UniProtKB-KW"/>
</dbReference>
<evidence type="ECO:0000259" key="1">
    <source>
        <dbReference type="PROSITE" id="PS51186"/>
    </source>
</evidence>
<dbReference type="PANTHER" id="PTHR43792">
    <property type="entry name" value="GNAT FAMILY, PUTATIVE (AFU_ORTHOLOGUE AFUA_3G00765)-RELATED-RELATED"/>
    <property type="match status" value="1"/>
</dbReference>
<dbReference type="SUPFAM" id="SSF55729">
    <property type="entry name" value="Acyl-CoA N-acyltransferases (Nat)"/>
    <property type="match status" value="1"/>
</dbReference>
<dbReference type="PROSITE" id="PS51186">
    <property type="entry name" value="GNAT"/>
    <property type="match status" value="1"/>
</dbReference>
<comment type="caution">
    <text evidence="2">The sequence shown here is derived from an EMBL/GenBank/DDBJ whole genome shotgun (WGS) entry which is preliminary data.</text>
</comment>
<feature type="domain" description="N-acetyltransferase" evidence="1">
    <location>
        <begin position="19"/>
        <end position="173"/>
    </location>
</feature>
<dbReference type="RefSeq" id="WP_377800239.1">
    <property type="nucleotide sequence ID" value="NZ_JBHSLW010000034.1"/>
</dbReference>
<dbReference type="Proteomes" id="UP001596053">
    <property type="component" value="Unassembled WGS sequence"/>
</dbReference>
<dbReference type="InterPro" id="IPR000182">
    <property type="entry name" value="GNAT_dom"/>
</dbReference>
<keyword evidence="2" id="KW-0808">Transferase</keyword>
<dbReference type="InterPro" id="IPR051531">
    <property type="entry name" value="N-acetyltransferase"/>
</dbReference>
<dbReference type="PANTHER" id="PTHR43792:SF1">
    <property type="entry name" value="N-ACETYLTRANSFERASE DOMAIN-CONTAINING PROTEIN"/>
    <property type="match status" value="1"/>
</dbReference>
<organism evidence="2 3">
    <name type="scientific">Bosea eneae</name>
    <dbReference type="NCBI Taxonomy" id="151454"/>
    <lineage>
        <taxon>Bacteria</taxon>
        <taxon>Pseudomonadati</taxon>
        <taxon>Pseudomonadota</taxon>
        <taxon>Alphaproteobacteria</taxon>
        <taxon>Hyphomicrobiales</taxon>
        <taxon>Boseaceae</taxon>
        <taxon>Bosea</taxon>
    </lineage>
</organism>
<reference evidence="3" key="1">
    <citation type="journal article" date="2019" name="Int. J. Syst. Evol. Microbiol.">
        <title>The Global Catalogue of Microorganisms (GCM) 10K type strain sequencing project: providing services to taxonomists for standard genome sequencing and annotation.</title>
        <authorList>
            <consortium name="The Broad Institute Genomics Platform"/>
            <consortium name="The Broad Institute Genome Sequencing Center for Infectious Disease"/>
            <person name="Wu L."/>
            <person name="Ma J."/>
        </authorList>
    </citation>
    <scope>NUCLEOTIDE SEQUENCE [LARGE SCALE GENOMIC DNA]</scope>
    <source>
        <strain evidence="3">NCAIM B.01391</strain>
    </source>
</reference>
<dbReference type="Pfam" id="PF13302">
    <property type="entry name" value="Acetyltransf_3"/>
    <property type="match status" value="1"/>
</dbReference>
<proteinExistence type="predicted"/>
<dbReference type="EC" id="2.3.-.-" evidence="2"/>
<keyword evidence="3" id="KW-1185">Reference proteome</keyword>
<sequence length="177" mass="19553">MPRSTLPSNVPPTIRTDRLILRAPVAADFSDYADFLASERARYMGGPYDRRGAWGLFCHDVAQWALFGHGAPMIDLPGRTCIGQVGINHGPLFPEKELGWLIYAGHEGQGYASEAAAALRDWAFERLGLETLVSYVDPRNRRSIAVAERLGARLDANADRMDPDDLVYRHARSKGAS</sequence>